<keyword evidence="1" id="KW-0472">Membrane</keyword>
<dbReference type="EMBL" id="FLLR01000016">
    <property type="protein sequence ID" value="SBO14201.1"/>
    <property type="molecule type" value="Genomic_DNA"/>
</dbReference>
<evidence type="ECO:0000256" key="1">
    <source>
        <dbReference type="SAM" id="Phobius"/>
    </source>
</evidence>
<evidence type="ECO:0000313" key="3">
    <source>
        <dbReference type="Proteomes" id="UP000078419"/>
    </source>
</evidence>
<dbReference type="AlphaFoldDB" id="A0AA45ZHE9"/>
<proteinExistence type="predicted"/>
<keyword evidence="1" id="KW-0812">Transmembrane</keyword>
<gene>
    <name evidence="2" type="ORF">ANAPC1_00547</name>
</gene>
<accession>A0AA45ZHE9</accession>
<evidence type="ECO:0000313" key="2">
    <source>
        <dbReference type="EMBL" id="SBO14201.1"/>
    </source>
</evidence>
<name>A0AA45ZHE9_ANAPH</name>
<reference evidence="3" key="1">
    <citation type="submission" date="2016-03" db="EMBL/GenBank/DDBJ databases">
        <authorList>
            <person name="Loux Valentin"/>
        </authorList>
    </citation>
    <scope>NUCLEOTIDE SEQUENCE [LARGE SCALE GENOMIC DNA]</scope>
    <source>
        <strain evidence="3">C1</strain>
    </source>
</reference>
<feature type="transmembrane region" description="Helical" evidence="1">
    <location>
        <begin position="65"/>
        <end position="86"/>
    </location>
</feature>
<organism evidence="2 3">
    <name type="scientific">Anaplasma phagocytophilum</name>
    <name type="common">Ehrlichia phagocytophila</name>
    <dbReference type="NCBI Taxonomy" id="948"/>
    <lineage>
        <taxon>Bacteria</taxon>
        <taxon>Pseudomonadati</taxon>
        <taxon>Pseudomonadota</taxon>
        <taxon>Alphaproteobacteria</taxon>
        <taxon>Rickettsiales</taxon>
        <taxon>Anaplasmataceae</taxon>
        <taxon>Anaplasma</taxon>
        <taxon>phagocytophilum group</taxon>
    </lineage>
</organism>
<dbReference type="Proteomes" id="UP000078419">
    <property type="component" value="Unassembled WGS sequence"/>
</dbReference>
<keyword evidence="1" id="KW-1133">Transmembrane helix</keyword>
<comment type="caution">
    <text evidence="2">The sequence shown here is derived from an EMBL/GenBank/DDBJ whole genome shotgun (WGS) entry which is preliminary data.</text>
</comment>
<protein>
    <submittedName>
        <fullName evidence="2">Uncharacterized protein</fullName>
    </submittedName>
</protein>
<sequence length="88" mass="10068">MMLLLGRLITLLLLLLRPLVKTSFSLLRLLEFLIPKSMRRFVLGIIQRGMLTVLPLLIKQFLPVVVPHSVAVLIIRLLLSPLVSLLRY</sequence>